<evidence type="ECO:0000256" key="5">
    <source>
        <dbReference type="SAM" id="SignalP"/>
    </source>
</evidence>
<comment type="caution">
    <text evidence="7">The sequence shown here is derived from an EMBL/GenBank/DDBJ whole genome shotgun (WGS) entry which is preliminary data.</text>
</comment>
<dbReference type="EMBL" id="JACONZ010000005">
    <property type="protein sequence ID" value="MBC5582446.1"/>
    <property type="molecule type" value="Genomic_DNA"/>
</dbReference>
<evidence type="ECO:0000256" key="3">
    <source>
        <dbReference type="ARBA" id="ARBA00022448"/>
    </source>
</evidence>
<gene>
    <name evidence="7" type="ORF">H8S23_13110</name>
</gene>
<dbReference type="InterPro" id="IPR000914">
    <property type="entry name" value="SBP_5_dom"/>
</dbReference>
<evidence type="ECO:0000256" key="4">
    <source>
        <dbReference type="ARBA" id="ARBA00022729"/>
    </source>
</evidence>
<dbReference type="RefSeq" id="WP_186888806.1">
    <property type="nucleotide sequence ID" value="NZ_JACONZ010000005.1"/>
</dbReference>
<sequence>MFHFVPRRTIAALLSFAVAAALFSGCGDAPDSSAAGGGVPAAQVAGEDAGEFILPYSSADGFNPYLSKSNITVQNSRLLFDSFVDITNDFALDYRVARSVISSGTEVTITVGGSFADGAAITGADAAASLEAARQSPVFGARFANMGAVRYSGDTVTVTLARPDSLFAYLLDIPVLKAGETGASSPTSSGRYSVGQDDRGAILTANPDFAGQTAVPTIRLVELSGYDALVSGLNIGAISLFSSEQESDLAGSIICNTAYFNLNNLVFLGIQAMGEASPLAQPALRQAIDLAVSRRQIADKAYYSRAYVATGVINPRFPGEAGAATLAEEADLDAARALIESLGYTMDAASGYYQDAGGQRLAFTLLCYSGSSFKRYAATLVAEQLEECGIQVTVQEDGDFASYHDKIASGQAPLYIGEVKLYNNMDMDVFFADGGDAHTGVSASEALLAAYDAMKADAAGLAAFEAAFAAEMPFVPLVYKNGVATYSKDFSGLSPTVSDIFYQFERLTIDSPTQKE</sequence>
<feature type="domain" description="Solute-binding protein family 5" evidence="6">
    <location>
        <begin position="112"/>
        <end position="419"/>
    </location>
</feature>
<dbReference type="Proteomes" id="UP000659630">
    <property type="component" value="Unassembled WGS sequence"/>
</dbReference>
<keyword evidence="4 5" id="KW-0732">Signal</keyword>
<dbReference type="InterPro" id="IPR039424">
    <property type="entry name" value="SBP_5"/>
</dbReference>
<protein>
    <recommendedName>
        <fullName evidence="6">Solute-binding protein family 5 domain-containing protein</fullName>
    </recommendedName>
</protein>
<evidence type="ECO:0000256" key="2">
    <source>
        <dbReference type="ARBA" id="ARBA00005695"/>
    </source>
</evidence>
<evidence type="ECO:0000256" key="1">
    <source>
        <dbReference type="ARBA" id="ARBA00004196"/>
    </source>
</evidence>
<dbReference type="GO" id="GO:1904680">
    <property type="term" value="F:peptide transmembrane transporter activity"/>
    <property type="evidence" value="ECO:0007669"/>
    <property type="project" value="TreeGrafter"/>
</dbReference>
<name>A0A923L246_9FIRM</name>
<dbReference type="Gene3D" id="3.10.105.10">
    <property type="entry name" value="Dipeptide-binding Protein, Domain 3"/>
    <property type="match status" value="1"/>
</dbReference>
<evidence type="ECO:0000313" key="7">
    <source>
        <dbReference type="EMBL" id="MBC5582446.1"/>
    </source>
</evidence>
<dbReference type="Gene3D" id="3.40.190.10">
    <property type="entry name" value="Periplasmic binding protein-like II"/>
    <property type="match status" value="1"/>
</dbReference>
<dbReference type="GO" id="GO:0030313">
    <property type="term" value="C:cell envelope"/>
    <property type="evidence" value="ECO:0007669"/>
    <property type="project" value="UniProtKB-SubCell"/>
</dbReference>
<keyword evidence="3" id="KW-0813">Transport</keyword>
<dbReference type="PANTHER" id="PTHR30290">
    <property type="entry name" value="PERIPLASMIC BINDING COMPONENT OF ABC TRANSPORTER"/>
    <property type="match status" value="1"/>
</dbReference>
<feature type="signal peptide" evidence="5">
    <location>
        <begin position="1"/>
        <end position="29"/>
    </location>
</feature>
<proteinExistence type="inferred from homology"/>
<keyword evidence="8" id="KW-1185">Reference proteome</keyword>
<dbReference type="AlphaFoldDB" id="A0A923L246"/>
<reference evidence="7" key="1">
    <citation type="submission" date="2020-08" db="EMBL/GenBank/DDBJ databases">
        <title>Genome public.</title>
        <authorList>
            <person name="Liu C."/>
            <person name="Sun Q."/>
        </authorList>
    </citation>
    <scope>NUCLEOTIDE SEQUENCE</scope>
    <source>
        <strain evidence="7">BX8</strain>
    </source>
</reference>
<dbReference type="GO" id="GO:0015833">
    <property type="term" value="P:peptide transport"/>
    <property type="evidence" value="ECO:0007669"/>
    <property type="project" value="TreeGrafter"/>
</dbReference>
<accession>A0A923L246</accession>
<comment type="subcellular location">
    <subcellularLocation>
        <location evidence="1">Cell envelope</location>
    </subcellularLocation>
</comment>
<comment type="similarity">
    <text evidence="2">Belongs to the bacterial solute-binding protein 5 family.</text>
</comment>
<dbReference type="PROSITE" id="PS51257">
    <property type="entry name" value="PROKAR_LIPOPROTEIN"/>
    <property type="match status" value="1"/>
</dbReference>
<dbReference type="PANTHER" id="PTHR30290:SF10">
    <property type="entry name" value="PERIPLASMIC OLIGOPEPTIDE-BINDING PROTEIN-RELATED"/>
    <property type="match status" value="1"/>
</dbReference>
<feature type="chain" id="PRO_5039729593" description="Solute-binding protein family 5 domain-containing protein" evidence="5">
    <location>
        <begin position="30"/>
        <end position="516"/>
    </location>
</feature>
<organism evidence="7 8">
    <name type="scientific">Anaerofilum hominis</name>
    <dbReference type="NCBI Taxonomy" id="2763016"/>
    <lineage>
        <taxon>Bacteria</taxon>
        <taxon>Bacillati</taxon>
        <taxon>Bacillota</taxon>
        <taxon>Clostridia</taxon>
        <taxon>Eubacteriales</taxon>
        <taxon>Oscillospiraceae</taxon>
        <taxon>Anaerofilum</taxon>
    </lineage>
</organism>
<dbReference type="SUPFAM" id="SSF53850">
    <property type="entry name" value="Periplasmic binding protein-like II"/>
    <property type="match status" value="1"/>
</dbReference>
<dbReference type="Pfam" id="PF00496">
    <property type="entry name" value="SBP_bac_5"/>
    <property type="match status" value="1"/>
</dbReference>
<evidence type="ECO:0000313" key="8">
    <source>
        <dbReference type="Proteomes" id="UP000659630"/>
    </source>
</evidence>
<evidence type="ECO:0000259" key="6">
    <source>
        <dbReference type="Pfam" id="PF00496"/>
    </source>
</evidence>